<dbReference type="Proteomes" id="UP000737113">
    <property type="component" value="Unassembled WGS sequence"/>
</dbReference>
<sequence length="261" mass="29570">MTERRSWTRDELLVAFHFYNQTPFGKISHRNPEIINTAKLMGRTPSSLSMKMANIASCDPSITASGRSGLSGAAKADREMWQEMTRDWENFFFNASEAFNKINKLQSPEAEAVCPDPSLELDDFHGQEKLATIKTRVGQQQFRAVVLSAYDFRCCITGIDIPELLIASHIVPWSRDPQQRLNPSNGLCLSSLHDAAFDKGLISLNEHLELMLSPKLLNSSNDYLANSFEPYEGKPITNPSKHLPNPIFLQHHRSEIFHKQR</sequence>
<dbReference type="RefSeq" id="WP_169565056.1">
    <property type="nucleotide sequence ID" value="NZ_JAAXYH010000011.1"/>
</dbReference>
<keyword evidence="2" id="KW-0540">Nuclease</keyword>
<dbReference type="GO" id="GO:0004519">
    <property type="term" value="F:endonuclease activity"/>
    <property type="evidence" value="ECO:0007669"/>
    <property type="project" value="UniProtKB-KW"/>
</dbReference>
<evidence type="ECO:0000259" key="1">
    <source>
        <dbReference type="Pfam" id="PF13391"/>
    </source>
</evidence>
<dbReference type="Pfam" id="PF13391">
    <property type="entry name" value="HNH_2"/>
    <property type="match status" value="1"/>
</dbReference>
<evidence type="ECO:0000313" key="3">
    <source>
        <dbReference type="Proteomes" id="UP000737113"/>
    </source>
</evidence>
<dbReference type="AlphaFoldDB" id="A0A972G8A2"/>
<name>A0A972G8A2_9GAMM</name>
<accession>A0A972G8A2</accession>
<gene>
    <name evidence="2" type="ORF">HC757_14295</name>
</gene>
<keyword evidence="3" id="KW-1185">Reference proteome</keyword>
<evidence type="ECO:0000313" key="2">
    <source>
        <dbReference type="EMBL" id="NMH66330.1"/>
    </source>
</evidence>
<keyword evidence="2" id="KW-0378">Hydrolase</keyword>
<dbReference type="EMBL" id="JAAXYH010000011">
    <property type="protein sequence ID" value="NMH66330.1"/>
    <property type="molecule type" value="Genomic_DNA"/>
</dbReference>
<feature type="domain" description="HNH nuclease" evidence="1">
    <location>
        <begin position="154"/>
        <end position="205"/>
    </location>
</feature>
<reference evidence="2" key="1">
    <citation type="submission" date="2020-04" db="EMBL/GenBank/DDBJ databases">
        <title>Description of Shewanella salipaludis sp. nov., isolated from a salt marsh.</title>
        <authorList>
            <person name="Park S."/>
            <person name="Yoon J.-H."/>
        </authorList>
    </citation>
    <scope>NUCLEOTIDE SEQUENCE</scope>
    <source>
        <strain evidence="2">SHSM-M6</strain>
    </source>
</reference>
<dbReference type="InterPro" id="IPR003615">
    <property type="entry name" value="HNH_nuc"/>
</dbReference>
<proteinExistence type="predicted"/>
<keyword evidence="2" id="KW-0255">Endonuclease</keyword>
<protein>
    <submittedName>
        <fullName evidence="2">HNH endonuclease</fullName>
    </submittedName>
</protein>
<organism evidence="2 3">
    <name type="scientific">Shewanella salipaludis</name>
    <dbReference type="NCBI Taxonomy" id="2723052"/>
    <lineage>
        <taxon>Bacteria</taxon>
        <taxon>Pseudomonadati</taxon>
        <taxon>Pseudomonadota</taxon>
        <taxon>Gammaproteobacteria</taxon>
        <taxon>Alteromonadales</taxon>
        <taxon>Shewanellaceae</taxon>
        <taxon>Shewanella</taxon>
    </lineage>
</organism>
<comment type="caution">
    <text evidence="2">The sequence shown here is derived from an EMBL/GenBank/DDBJ whole genome shotgun (WGS) entry which is preliminary data.</text>
</comment>